<dbReference type="Proteomes" id="UP001141336">
    <property type="component" value="Unassembled WGS sequence"/>
</dbReference>
<feature type="transmembrane region" description="Helical" evidence="1">
    <location>
        <begin position="208"/>
        <end position="230"/>
    </location>
</feature>
<comment type="caution">
    <text evidence="2">The sequence shown here is derived from an EMBL/GenBank/DDBJ whole genome shotgun (WGS) entry which is preliminary data.</text>
</comment>
<accession>A0ABT4ILD8</accession>
<feature type="transmembrane region" description="Helical" evidence="1">
    <location>
        <begin position="173"/>
        <end position="202"/>
    </location>
</feature>
<evidence type="ECO:0000313" key="3">
    <source>
        <dbReference type="Proteomes" id="UP001141336"/>
    </source>
</evidence>
<dbReference type="RefSeq" id="WP_268922837.1">
    <property type="nucleotide sequence ID" value="NZ_JAPTGC010000005.1"/>
</dbReference>
<reference evidence="2" key="1">
    <citation type="submission" date="2022-12" db="EMBL/GenBank/DDBJ databases">
        <title>Isolation and characterisation of novel Methanocorpusculum spp. from native Australian herbivores indicates the genus is ancestrally host-associated.</title>
        <authorList>
            <person name="Volmer J.G."/>
            <person name="Soo R.M."/>
            <person name="Evans P.N."/>
            <person name="Hoedt E.C."/>
            <person name="Astorga Alsina A.L."/>
            <person name="Woodcroft B.J."/>
            <person name="Tyson G.W."/>
            <person name="Hugenholtz P."/>
            <person name="Morrison M."/>
        </authorList>
    </citation>
    <scope>NUCLEOTIDE SEQUENCE</scope>
    <source>
        <strain evidence="2">CW153</strain>
    </source>
</reference>
<feature type="transmembrane region" description="Helical" evidence="1">
    <location>
        <begin position="115"/>
        <end position="144"/>
    </location>
</feature>
<sequence length="245" mass="26938">MDHGAILSSSLTYVKETCRPDRWFYLFIYLLINAVTLCIVPLFSGYLYRIMEADPGIPAVSGIKDLFCKGWRMNIAGVIYALPALLITAAFYLLITGFTPIPSNSPESLGPENAAMLMGLLLAFIVTLLLVSLLISLISTLGMVRMTRNGKIREAFNLREILASIKTIGWPDYVAAILILIVCALAFSIILELIAFAFGILLGTFGSLITMFLFLWILIIILLAAAFGVFSARYMALVYDNANTT</sequence>
<evidence type="ECO:0000313" key="2">
    <source>
        <dbReference type="EMBL" id="MCZ0862580.1"/>
    </source>
</evidence>
<keyword evidence="3" id="KW-1185">Reference proteome</keyword>
<proteinExistence type="predicted"/>
<organism evidence="2 3">
    <name type="scientific">Methanocorpusculum vombati</name>
    <dbReference type="NCBI Taxonomy" id="3002864"/>
    <lineage>
        <taxon>Archaea</taxon>
        <taxon>Methanobacteriati</taxon>
        <taxon>Methanobacteriota</taxon>
        <taxon>Stenosarchaea group</taxon>
        <taxon>Methanomicrobia</taxon>
        <taxon>Methanomicrobiales</taxon>
        <taxon>Methanocorpusculaceae</taxon>
        <taxon>Methanocorpusculum</taxon>
    </lineage>
</organism>
<feature type="transmembrane region" description="Helical" evidence="1">
    <location>
        <begin position="73"/>
        <end position="95"/>
    </location>
</feature>
<dbReference type="Pfam" id="PF13197">
    <property type="entry name" value="DUF4013"/>
    <property type="match status" value="1"/>
</dbReference>
<gene>
    <name evidence="2" type="ORF">O0S09_04820</name>
</gene>
<dbReference type="InterPro" id="IPR025098">
    <property type="entry name" value="DUF4013"/>
</dbReference>
<keyword evidence="1" id="KW-0812">Transmembrane</keyword>
<evidence type="ECO:0000256" key="1">
    <source>
        <dbReference type="SAM" id="Phobius"/>
    </source>
</evidence>
<feature type="transmembrane region" description="Helical" evidence="1">
    <location>
        <begin position="23"/>
        <end position="48"/>
    </location>
</feature>
<dbReference type="EMBL" id="JAPTGC010000005">
    <property type="protein sequence ID" value="MCZ0862580.1"/>
    <property type="molecule type" value="Genomic_DNA"/>
</dbReference>
<protein>
    <submittedName>
        <fullName evidence="2">DUF4013 domain-containing protein</fullName>
    </submittedName>
</protein>
<keyword evidence="1" id="KW-0472">Membrane</keyword>
<name>A0ABT4ILD8_9EURY</name>
<keyword evidence="1" id="KW-1133">Transmembrane helix</keyword>